<dbReference type="Pfam" id="PF07992">
    <property type="entry name" value="Pyr_redox_2"/>
    <property type="match status" value="1"/>
</dbReference>
<evidence type="ECO:0008006" key="7">
    <source>
        <dbReference type="Google" id="ProtNLM"/>
    </source>
</evidence>
<dbReference type="SUPFAM" id="SSF51905">
    <property type="entry name" value="FAD/NAD(P)-binding domain"/>
    <property type="match status" value="1"/>
</dbReference>
<accession>A0A8H8VGC3</accession>
<organism evidence="5 6">
    <name type="scientific">Orbilia oligospora</name>
    <name type="common">Nematode-trapping fungus</name>
    <name type="synonym">Arthrobotrys oligospora</name>
    <dbReference type="NCBI Taxonomy" id="2813651"/>
    <lineage>
        <taxon>Eukaryota</taxon>
        <taxon>Fungi</taxon>
        <taxon>Dikarya</taxon>
        <taxon>Ascomycota</taxon>
        <taxon>Pezizomycotina</taxon>
        <taxon>Orbiliomycetes</taxon>
        <taxon>Orbiliales</taxon>
        <taxon>Orbiliaceae</taxon>
        <taxon>Orbilia</taxon>
    </lineage>
</organism>
<dbReference type="Gene3D" id="3.50.50.60">
    <property type="entry name" value="FAD/NAD(P)-binding domain"/>
    <property type="match status" value="3"/>
</dbReference>
<dbReference type="PANTHER" id="PTHR43014">
    <property type="entry name" value="MERCURIC REDUCTASE"/>
    <property type="match status" value="1"/>
</dbReference>
<proteinExistence type="predicted"/>
<evidence type="ECO:0000259" key="3">
    <source>
        <dbReference type="Pfam" id="PF02852"/>
    </source>
</evidence>
<dbReference type="OrthoDB" id="361797at2759"/>
<dbReference type="Proteomes" id="UP000614610">
    <property type="component" value="Unassembled WGS sequence"/>
</dbReference>
<evidence type="ECO:0000256" key="2">
    <source>
        <dbReference type="ARBA" id="ARBA00022827"/>
    </source>
</evidence>
<dbReference type="InterPro" id="IPR036188">
    <property type="entry name" value="FAD/NAD-bd_sf"/>
</dbReference>
<gene>
    <name evidence="5" type="ORF">TWF679_002267</name>
</gene>
<dbReference type="PRINTS" id="PR00411">
    <property type="entry name" value="PNDRDTASEI"/>
</dbReference>
<dbReference type="Pfam" id="PF02852">
    <property type="entry name" value="Pyr_redox_dim"/>
    <property type="match status" value="1"/>
</dbReference>
<dbReference type="PRINTS" id="PR00368">
    <property type="entry name" value="FADPNR"/>
</dbReference>
<reference evidence="5" key="1">
    <citation type="submission" date="2019-06" db="EMBL/GenBank/DDBJ databases">
        <authorList>
            <person name="Palmer J.M."/>
        </authorList>
    </citation>
    <scope>NUCLEOTIDE SEQUENCE</scope>
    <source>
        <strain evidence="5">TWF679</strain>
    </source>
</reference>
<dbReference type="Gene3D" id="3.30.390.30">
    <property type="match status" value="1"/>
</dbReference>
<dbReference type="SUPFAM" id="SSF55424">
    <property type="entry name" value="FAD/NAD-linked reductases, dimerisation (C-terminal) domain"/>
    <property type="match status" value="1"/>
</dbReference>
<dbReference type="InterPro" id="IPR016156">
    <property type="entry name" value="FAD/NAD-linked_Rdtase_dimer_sf"/>
</dbReference>
<evidence type="ECO:0000256" key="1">
    <source>
        <dbReference type="ARBA" id="ARBA00022630"/>
    </source>
</evidence>
<evidence type="ECO:0000313" key="6">
    <source>
        <dbReference type="Proteomes" id="UP000614610"/>
    </source>
</evidence>
<dbReference type="AlphaFoldDB" id="A0A8H8VGC3"/>
<feature type="domain" description="Pyridine nucleotide-disulphide oxidoreductase dimerisation" evidence="3">
    <location>
        <begin position="345"/>
        <end position="435"/>
    </location>
</feature>
<feature type="domain" description="FAD/NAD(P)-binding" evidence="4">
    <location>
        <begin position="13"/>
        <end position="319"/>
    </location>
</feature>
<sequence length="655" mass="71367">MLRRLTMAPKHFKFIILGSGQAAPPLATALTAAHGKGSTLIVEKAFIGGTCVNYGFTDKGSVSWLVDMEKVRQRKRDIVASFRGGNEGRLEKSGVVVKYGSGRFITPKTISVKNRDTNQEEEYSADTIFINTGCRPAEPKLPGIETVDAASVLDSTSIMELGQVPRKLIVVGAGYVGLEFGQLFRRLGARVTVVGRGKQVLAREDQDIADEMGKILVEDGIELQLGMDTVRLEAVNEGGMKIKLVYKPTDGGEERTVLGSHILWSAGRVPNTDMLDADKAGVRIDSKGFVECDEYLQTAAEGVYVLGDVKGGPAFTHISYDDFRILKNNILSSSSPKLSTKDRMVPYTVYTDPQLGHIGLHEHEARKLYPSRNIKVAKMPMTWVARALETDETRGMMKAVVDGDTEEILGYTCLGIEGGEMMSMVQIAMMGKLSTFTAGGASNRWPTHLVNQSGIGPEINQAKPRSNDDHVAGPSTMAGASIQRPTIRRNGSFCSICSTCSECGDSSEEEGFPPPKPAKPGLFPQNSWSSVLVEDGSDEELANGLAFGDTSIDDDIMSDCDCCQCAGCHHNVFPDTPPQRRLIPLDDDQEEARAQIDRIDDEERRGDMMNAFLIYLAISIIVVMLRALPELFSMFFGWDAWTGGDDLGVEDGIIE</sequence>
<dbReference type="InterPro" id="IPR004099">
    <property type="entry name" value="Pyr_nucl-diS_OxRdtase_dimer"/>
</dbReference>
<comment type="caution">
    <text evidence="5">The sequence shown here is derived from an EMBL/GenBank/DDBJ whole genome shotgun (WGS) entry which is preliminary data.</text>
</comment>
<evidence type="ECO:0000313" key="5">
    <source>
        <dbReference type="EMBL" id="KAF3217250.1"/>
    </source>
</evidence>
<keyword evidence="1" id="KW-0285">Flavoprotein</keyword>
<dbReference type="PANTHER" id="PTHR43014:SF2">
    <property type="entry name" value="MERCURIC REDUCTASE"/>
    <property type="match status" value="1"/>
</dbReference>
<evidence type="ECO:0000259" key="4">
    <source>
        <dbReference type="Pfam" id="PF07992"/>
    </source>
</evidence>
<dbReference type="GO" id="GO:0003955">
    <property type="term" value="F:NAD(P)H dehydrogenase (quinone) activity"/>
    <property type="evidence" value="ECO:0007669"/>
    <property type="project" value="TreeGrafter"/>
</dbReference>
<dbReference type="EMBL" id="WIWT01000014">
    <property type="protein sequence ID" value="KAF3217250.1"/>
    <property type="molecule type" value="Genomic_DNA"/>
</dbReference>
<dbReference type="InterPro" id="IPR023753">
    <property type="entry name" value="FAD/NAD-binding_dom"/>
</dbReference>
<protein>
    <recommendedName>
        <fullName evidence="7">FAD/NAD(P)-binding domain-containing protein</fullName>
    </recommendedName>
</protein>
<dbReference type="GO" id="GO:0050660">
    <property type="term" value="F:flavin adenine dinucleotide binding"/>
    <property type="evidence" value="ECO:0007669"/>
    <property type="project" value="TreeGrafter"/>
</dbReference>
<keyword evidence="2" id="KW-0274">FAD</keyword>
<name>A0A8H8VGC3_ORBOL</name>